<reference evidence="15" key="1">
    <citation type="submission" date="2019-03" db="EMBL/GenBank/DDBJ databases">
        <title>Aquabacterium pictum sp.nov., the first bacteriochlorophyll a-containing freshwater bacterium in the genus Aquabacterium of the class Betaproteobacteria.</title>
        <authorList>
            <person name="Hirose S."/>
            <person name="Tank M."/>
            <person name="Hara E."/>
            <person name="Tamaki H."/>
            <person name="Takaichi S."/>
            <person name="Haruta S."/>
            <person name="Hanada S."/>
        </authorList>
    </citation>
    <scope>NUCLEOTIDE SEQUENCE [LARGE SCALE GENOMIC DNA]</scope>
    <source>
        <strain evidence="15">W35</strain>
    </source>
</reference>
<dbReference type="NCBIfam" id="NF008758">
    <property type="entry name" value="PRK11789.1"/>
    <property type="match status" value="1"/>
</dbReference>
<dbReference type="InterPro" id="IPR002502">
    <property type="entry name" value="Amidase_domain"/>
</dbReference>
<comment type="catalytic activity">
    <reaction evidence="1">
        <text>Hydrolyzes the link between N-acetylmuramoyl residues and L-amino acid residues in certain cell-wall glycopeptides.</text>
        <dbReference type="EC" id="3.5.1.28"/>
    </reaction>
</comment>
<keyword evidence="8" id="KW-0378">Hydrolase</keyword>
<dbReference type="Pfam" id="PF01510">
    <property type="entry name" value="Amidase_2"/>
    <property type="match status" value="1"/>
</dbReference>
<gene>
    <name evidence="14" type="primary">ampD</name>
    <name evidence="14" type="ORF">AQPW35_30500</name>
</gene>
<keyword evidence="15" id="KW-1185">Reference proteome</keyword>
<dbReference type="Proteomes" id="UP000301751">
    <property type="component" value="Unassembled WGS sequence"/>
</dbReference>
<evidence type="ECO:0000256" key="12">
    <source>
        <dbReference type="ARBA" id="ARBA00042615"/>
    </source>
</evidence>
<dbReference type="PANTHER" id="PTHR30417:SF4">
    <property type="entry name" value="1,6-ANHYDRO-N-ACETYLMURAMYL-L-ALANINE AMIDASE AMPD"/>
    <property type="match status" value="1"/>
</dbReference>
<dbReference type="SMART" id="SM00644">
    <property type="entry name" value="Ami_2"/>
    <property type="match status" value="1"/>
</dbReference>
<dbReference type="GO" id="GO:0005737">
    <property type="term" value="C:cytoplasm"/>
    <property type="evidence" value="ECO:0007669"/>
    <property type="project" value="UniProtKB-SubCell"/>
</dbReference>
<dbReference type="PANTHER" id="PTHR30417">
    <property type="entry name" value="N-ACETYLMURAMOYL-L-ALANINE AMIDASE AMID"/>
    <property type="match status" value="1"/>
</dbReference>
<dbReference type="SUPFAM" id="SSF55846">
    <property type="entry name" value="N-acetylmuramoyl-L-alanine amidase-like"/>
    <property type="match status" value="1"/>
</dbReference>
<dbReference type="EMBL" id="BJCL01000007">
    <property type="protein sequence ID" value="GCL63969.1"/>
    <property type="molecule type" value="Genomic_DNA"/>
</dbReference>
<evidence type="ECO:0000256" key="7">
    <source>
        <dbReference type="ARBA" id="ARBA00022723"/>
    </source>
</evidence>
<evidence type="ECO:0000256" key="1">
    <source>
        <dbReference type="ARBA" id="ARBA00001561"/>
    </source>
</evidence>
<comment type="subcellular location">
    <subcellularLocation>
        <location evidence="3">Cytoplasm</location>
    </subcellularLocation>
</comment>
<name>A0A480AQQ1_9BURK</name>
<dbReference type="GO" id="GO:0071555">
    <property type="term" value="P:cell wall organization"/>
    <property type="evidence" value="ECO:0007669"/>
    <property type="project" value="UniProtKB-KW"/>
</dbReference>
<keyword evidence="9" id="KW-0862">Zinc</keyword>
<dbReference type="EC" id="3.5.1.28" evidence="5"/>
<dbReference type="GO" id="GO:0009253">
    <property type="term" value="P:peptidoglycan catabolic process"/>
    <property type="evidence" value="ECO:0007669"/>
    <property type="project" value="InterPro"/>
</dbReference>
<organism evidence="14 15">
    <name type="scientific">Pseudaquabacterium pictum</name>
    <dbReference type="NCBI Taxonomy" id="2315236"/>
    <lineage>
        <taxon>Bacteria</taxon>
        <taxon>Pseudomonadati</taxon>
        <taxon>Pseudomonadota</taxon>
        <taxon>Betaproteobacteria</taxon>
        <taxon>Burkholderiales</taxon>
        <taxon>Sphaerotilaceae</taxon>
        <taxon>Pseudaquabacterium</taxon>
    </lineage>
</organism>
<evidence type="ECO:0000256" key="11">
    <source>
        <dbReference type="ARBA" id="ARBA00039257"/>
    </source>
</evidence>
<comment type="cofactor">
    <cofactor evidence="2">
        <name>Zn(2+)</name>
        <dbReference type="ChEBI" id="CHEBI:29105"/>
    </cofactor>
</comment>
<evidence type="ECO:0000256" key="2">
    <source>
        <dbReference type="ARBA" id="ARBA00001947"/>
    </source>
</evidence>
<proteinExistence type="inferred from homology"/>
<dbReference type="GO" id="GO:0008745">
    <property type="term" value="F:N-acetylmuramoyl-L-alanine amidase activity"/>
    <property type="evidence" value="ECO:0007669"/>
    <property type="project" value="UniProtKB-EC"/>
</dbReference>
<evidence type="ECO:0000256" key="8">
    <source>
        <dbReference type="ARBA" id="ARBA00022801"/>
    </source>
</evidence>
<evidence type="ECO:0000256" key="6">
    <source>
        <dbReference type="ARBA" id="ARBA00022490"/>
    </source>
</evidence>
<dbReference type="InterPro" id="IPR036505">
    <property type="entry name" value="Amidase/PGRP_sf"/>
</dbReference>
<dbReference type="InterPro" id="IPR051206">
    <property type="entry name" value="NAMLAA_amidase_2"/>
</dbReference>
<feature type="domain" description="N-acetylmuramoyl-L-alanine amidase" evidence="13">
    <location>
        <begin position="24"/>
        <end position="172"/>
    </location>
</feature>
<keyword evidence="7" id="KW-0479">Metal-binding</keyword>
<comment type="caution">
    <text evidence="14">The sequence shown here is derived from an EMBL/GenBank/DDBJ whole genome shotgun (WGS) entry which is preliminary data.</text>
</comment>
<evidence type="ECO:0000256" key="3">
    <source>
        <dbReference type="ARBA" id="ARBA00004496"/>
    </source>
</evidence>
<evidence type="ECO:0000256" key="10">
    <source>
        <dbReference type="ARBA" id="ARBA00023316"/>
    </source>
</evidence>
<dbReference type="CDD" id="cd06583">
    <property type="entry name" value="PGRP"/>
    <property type="match status" value="1"/>
</dbReference>
<evidence type="ECO:0000313" key="14">
    <source>
        <dbReference type="EMBL" id="GCL63969.1"/>
    </source>
</evidence>
<keyword evidence="6" id="KW-0963">Cytoplasm</keyword>
<evidence type="ECO:0000256" key="4">
    <source>
        <dbReference type="ARBA" id="ARBA00007553"/>
    </source>
</evidence>
<evidence type="ECO:0000256" key="9">
    <source>
        <dbReference type="ARBA" id="ARBA00022833"/>
    </source>
</evidence>
<comment type="similarity">
    <text evidence="4">Belongs to the N-acetylmuramoyl-L-alanine amidase 2 family.</text>
</comment>
<dbReference type="RefSeq" id="WP_137733703.1">
    <property type="nucleotide sequence ID" value="NZ_BJCL01000007.1"/>
</dbReference>
<evidence type="ECO:0000259" key="13">
    <source>
        <dbReference type="SMART" id="SM00644"/>
    </source>
</evidence>
<evidence type="ECO:0000313" key="15">
    <source>
        <dbReference type="Proteomes" id="UP000301751"/>
    </source>
</evidence>
<dbReference type="Gene3D" id="3.40.80.10">
    <property type="entry name" value="Peptidoglycan recognition protein-like"/>
    <property type="match status" value="1"/>
</dbReference>
<accession>A0A480AQQ1</accession>
<dbReference type="AlphaFoldDB" id="A0A480AQQ1"/>
<dbReference type="GO" id="GO:0046872">
    <property type="term" value="F:metal ion binding"/>
    <property type="evidence" value="ECO:0007669"/>
    <property type="project" value="UniProtKB-KW"/>
</dbReference>
<dbReference type="GO" id="GO:0009254">
    <property type="term" value="P:peptidoglycan turnover"/>
    <property type="evidence" value="ECO:0007669"/>
    <property type="project" value="TreeGrafter"/>
</dbReference>
<sequence>MNGPVAARPRWQRGWWTGAQALRSPNHGLRPAGAVVDLVVLHSISLPPGVFGGDHIAQLFTNRLDWSAHPYFETIRGLQVSAHFLVRRGGQVQQFVSTDRRAWHAGVSAWQGRPNCNDYSVGIELEGLEGGGFEAAQYQALVPLLQALARRHPLQAITGHEHVAPGRKHDPGPGFDWAALQALPGYPPGLRLGH</sequence>
<dbReference type="OrthoDB" id="9794842at2"/>
<evidence type="ECO:0000256" key="5">
    <source>
        <dbReference type="ARBA" id="ARBA00011901"/>
    </source>
</evidence>
<keyword evidence="10" id="KW-0961">Cell wall biogenesis/degradation</keyword>
<protein>
    <recommendedName>
        <fullName evidence="11">1,6-anhydro-N-acetylmuramyl-L-alanine amidase AmpD</fullName>
        <ecNumber evidence="5">3.5.1.28</ecNumber>
    </recommendedName>
    <alternativeName>
        <fullName evidence="12">N-acetylmuramoyl-L-alanine amidase</fullName>
    </alternativeName>
</protein>